<evidence type="ECO:0000313" key="1">
    <source>
        <dbReference type="EMBL" id="GIY19888.1"/>
    </source>
</evidence>
<comment type="caution">
    <text evidence="1">The sequence shown here is derived from an EMBL/GenBank/DDBJ whole genome shotgun (WGS) entry which is preliminary data.</text>
</comment>
<gene>
    <name evidence="1" type="ORF">CEXT_604511</name>
</gene>
<protein>
    <submittedName>
        <fullName evidence="1">Uncharacterized protein</fullName>
    </submittedName>
</protein>
<keyword evidence="2" id="KW-1185">Reference proteome</keyword>
<sequence>MHLAEHCFKNNLKGNHSPLKRITYVSQFMTPLPRRWSPTSLILISYGLEAPHTRQLALEIGCLPRRWNRTTLMLICYGFEARTPDHWCSSGRH</sequence>
<dbReference type="AlphaFoldDB" id="A0AAV4RD37"/>
<reference evidence="1 2" key="1">
    <citation type="submission" date="2021-06" db="EMBL/GenBank/DDBJ databases">
        <title>Caerostris extrusa draft genome.</title>
        <authorList>
            <person name="Kono N."/>
            <person name="Arakawa K."/>
        </authorList>
    </citation>
    <scope>NUCLEOTIDE SEQUENCE [LARGE SCALE GENOMIC DNA]</scope>
</reference>
<proteinExistence type="predicted"/>
<organism evidence="1 2">
    <name type="scientific">Caerostris extrusa</name>
    <name type="common">Bark spider</name>
    <name type="synonym">Caerostris bankana</name>
    <dbReference type="NCBI Taxonomy" id="172846"/>
    <lineage>
        <taxon>Eukaryota</taxon>
        <taxon>Metazoa</taxon>
        <taxon>Ecdysozoa</taxon>
        <taxon>Arthropoda</taxon>
        <taxon>Chelicerata</taxon>
        <taxon>Arachnida</taxon>
        <taxon>Araneae</taxon>
        <taxon>Araneomorphae</taxon>
        <taxon>Entelegynae</taxon>
        <taxon>Araneoidea</taxon>
        <taxon>Araneidae</taxon>
        <taxon>Caerostris</taxon>
    </lineage>
</organism>
<name>A0AAV4RD37_CAEEX</name>
<accession>A0AAV4RD37</accession>
<dbReference type="EMBL" id="BPLR01007802">
    <property type="protein sequence ID" value="GIY19888.1"/>
    <property type="molecule type" value="Genomic_DNA"/>
</dbReference>
<dbReference type="Proteomes" id="UP001054945">
    <property type="component" value="Unassembled WGS sequence"/>
</dbReference>
<evidence type="ECO:0000313" key="2">
    <source>
        <dbReference type="Proteomes" id="UP001054945"/>
    </source>
</evidence>